<dbReference type="EMBL" id="KZ857447">
    <property type="protein sequence ID" value="RDX44621.1"/>
    <property type="molecule type" value="Genomic_DNA"/>
</dbReference>
<accession>A0A371CWG0</accession>
<reference evidence="1 2" key="1">
    <citation type="journal article" date="2018" name="Biotechnol. Biofuels">
        <title>Integrative visual omics of the white-rot fungus Polyporus brumalis exposes the biotechnological potential of its oxidative enzymes for delignifying raw plant biomass.</title>
        <authorList>
            <person name="Miyauchi S."/>
            <person name="Rancon A."/>
            <person name="Drula E."/>
            <person name="Hage H."/>
            <person name="Chaduli D."/>
            <person name="Favel A."/>
            <person name="Grisel S."/>
            <person name="Henrissat B."/>
            <person name="Herpoel-Gimbert I."/>
            <person name="Ruiz-Duenas F.J."/>
            <person name="Chevret D."/>
            <person name="Hainaut M."/>
            <person name="Lin J."/>
            <person name="Wang M."/>
            <person name="Pangilinan J."/>
            <person name="Lipzen A."/>
            <person name="Lesage-Meessen L."/>
            <person name="Navarro D."/>
            <person name="Riley R."/>
            <person name="Grigoriev I.V."/>
            <person name="Zhou S."/>
            <person name="Raouche S."/>
            <person name="Rosso M.N."/>
        </authorList>
    </citation>
    <scope>NUCLEOTIDE SEQUENCE [LARGE SCALE GENOMIC DNA]</scope>
    <source>
        <strain evidence="1 2">BRFM 1820</strain>
    </source>
</reference>
<sequence>MGGKWTCIGLCVANLSQLVRRDCQSGVRGPLAHGDDPCGPATLPWCLRGKYAPAQEWSHACRRRLPSLSLRAHLRSTQGALCVADIGTGRSKGGIPK</sequence>
<protein>
    <submittedName>
        <fullName evidence="1">Uncharacterized protein</fullName>
    </submittedName>
</protein>
<evidence type="ECO:0000313" key="2">
    <source>
        <dbReference type="Proteomes" id="UP000256964"/>
    </source>
</evidence>
<gene>
    <name evidence="1" type="ORF">OH76DRAFT_1408847</name>
</gene>
<proteinExistence type="predicted"/>
<dbReference type="AlphaFoldDB" id="A0A371CWG0"/>
<organism evidence="1 2">
    <name type="scientific">Lentinus brumalis</name>
    <dbReference type="NCBI Taxonomy" id="2498619"/>
    <lineage>
        <taxon>Eukaryota</taxon>
        <taxon>Fungi</taxon>
        <taxon>Dikarya</taxon>
        <taxon>Basidiomycota</taxon>
        <taxon>Agaricomycotina</taxon>
        <taxon>Agaricomycetes</taxon>
        <taxon>Polyporales</taxon>
        <taxon>Polyporaceae</taxon>
        <taxon>Lentinus</taxon>
    </lineage>
</organism>
<evidence type="ECO:0000313" key="1">
    <source>
        <dbReference type="EMBL" id="RDX44621.1"/>
    </source>
</evidence>
<dbReference type="Proteomes" id="UP000256964">
    <property type="component" value="Unassembled WGS sequence"/>
</dbReference>
<keyword evidence="2" id="KW-1185">Reference proteome</keyword>
<name>A0A371CWG0_9APHY</name>